<evidence type="ECO:0000256" key="5">
    <source>
        <dbReference type="SAM" id="MobiDB-lite"/>
    </source>
</evidence>
<dbReference type="InterPro" id="IPR031336">
    <property type="entry name" value="CDC73_C"/>
</dbReference>
<dbReference type="Gene3D" id="3.40.50.11990">
    <property type="entry name" value="RNA polymerase II accessory factor, Cdc73 C-terminal domain"/>
    <property type="match status" value="1"/>
</dbReference>
<reference evidence="7 8" key="1">
    <citation type="submission" date="2017-10" db="EMBL/GenBank/DDBJ databases">
        <title>A novel species of cold-tolerant Malassezia isolated from bats.</title>
        <authorList>
            <person name="Lorch J.M."/>
            <person name="Palmer J.M."/>
            <person name="Vanderwolf K.J."/>
            <person name="Schmidt K.Z."/>
            <person name="Verant M.L."/>
            <person name="Weller T.J."/>
            <person name="Blehert D.S."/>
        </authorList>
    </citation>
    <scope>NUCLEOTIDE SEQUENCE [LARGE SCALE GENOMIC DNA]</scope>
    <source>
        <strain evidence="7 8">NWHC:44797-103</strain>
    </source>
</reference>
<dbReference type="EMBL" id="KZ454992">
    <property type="protein sequence ID" value="PKI83003.1"/>
    <property type="molecule type" value="Genomic_DNA"/>
</dbReference>
<dbReference type="Pfam" id="PF05179">
    <property type="entry name" value="CDC73_C"/>
    <property type="match status" value="1"/>
</dbReference>
<dbReference type="AlphaFoldDB" id="A0A2N1J8X2"/>
<protein>
    <submittedName>
        <fullName evidence="7">Cdc73p</fullName>
    </submittedName>
</protein>
<dbReference type="GO" id="GO:0006368">
    <property type="term" value="P:transcription elongation by RNA polymerase II"/>
    <property type="evidence" value="ECO:0007669"/>
    <property type="project" value="InterPro"/>
</dbReference>
<dbReference type="InterPro" id="IPR007852">
    <property type="entry name" value="Cdc73/Parafibromin"/>
</dbReference>
<keyword evidence="8" id="KW-1185">Reference proteome</keyword>
<dbReference type="OrthoDB" id="2186602at2759"/>
<keyword evidence="4" id="KW-0539">Nucleus</keyword>
<accession>A0A2N1J8X2</accession>
<feature type="domain" description="Cell division control protein 73 C-terminal" evidence="6">
    <location>
        <begin position="290"/>
        <end position="441"/>
    </location>
</feature>
<keyword evidence="3" id="KW-0804">Transcription</keyword>
<dbReference type="InterPro" id="IPR038103">
    <property type="entry name" value="CDC73_C_sf"/>
</dbReference>
<evidence type="ECO:0000256" key="3">
    <source>
        <dbReference type="ARBA" id="ARBA00023163"/>
    </source>
</evidence>
<organism evidence="7 8">
    <name type="scientific">Malassezia vespertilionis</name>
    <dbReference type="NCBI Taxonomy" id="2020962"/>
    <lineage>
        <taxon>Eukaryota</taxon>
        <taxon>Fungi</taxon>
        <taxon>Dikarya</taxon>
        <taxon>Basidiomycota</taxon>
        <taxon>Ustilaginomycotina</taxon>
        <taxon>Malasseziomycetes</taxon>
        <taxon>Malasseziales</taxon>
        <taxon>Malasseziaceae</taxon>
        <taxon>Malassezia</taxon>
    </lineage>
</organism>
<dbReference type="STRING" id="2020962.A0A2N1J8X2"/>
<evidence type="ECO:0000259" key="6">
    <source>
        <dbReference type="Pfam" id="PF05179"/>
    </source>
</evidence>
<evidence type="ECO:0000256" key="1">
    <source>
        <dbReference type="ARBA" id="ARBA00004123"/>
    </source>
</evidence>
<evidence type="ECO:0000256" key="4">
    <source>
        <dbReference type="ARBA" id="ARBA00023242"/>
    </source>
</evidence>
<name>A0A2N1J8X2_9BASI</name>
<comment type="similarity">
    <text evidence="2">Belongs to the CDC73 family.</text>
</comment>
<comment type="subcellular location">
    <subcellularLocation>
        <location evidence="1">Nucleus</location>
    </subcellularLocation>
</comment>
<feature type="region of interest" description="Disordered" evidence="5">
    <location>
        <begin position="260"/>
        <end position="286"/>
    </location>
</feature>
<evidence type="ECO:0000256" key="2">
    <source>
        <dbReference type="ARBA" id="ARBA00010427"/>
    </source>
</evidence>
<feature type="region of interest" description="Disordered" evidence="5">
    <location>
        <begin position="152"/>
        <end position="174"/>
    </location>
</feature>
<feature type="compositionally biased region" description="Polar residues" evidence="5">
    <location>
        <begin position="264"/>
        <end position="285"/>
    </location>
</feature>
<gene>
    <name evidence="7" type="primary">CDC73</name>
    <name evidence="7" type="ORF">MVES_002849</name>
</gene>
<dbReference type="PANTHER" id="PTHR12466">
    <property type="entry name" value="CDC73 DOMAIN PROTEIN"/>
    <property type="match status" value="1"/>
</dbReference>
<dbReference type="Proteomes" id="UP000232875">
    <property type="component" value="Unassembled WGS sequence"/>
</dbReference>
<dbReference type="GO" id="GO:0016593">
    <property type="term" value="C:Cdc73/Paf1 complex"/>
    <property type="evidence" value="ECO:0007669"/>
    <property type="project" value="InterPro"/>
</dbReference>
<dbReference type="PANTHER" id="PTHR12466:SF8">
    <property type="entry name" value="PARAFIBROMIN"/>
    <property type="match status" value="1"/>
</dbReference>
<dbReference type="GO" id="GO:0032968">
    <property type="term" value="P:positive regulation of transcription elongation by RNA polymerase II"/>
    <property type="evidence" value="ECO:0007669"/>
    <property type="project" value="TreeGrafter"/>
</dbReference>
<evidence type="ECO:0000313" key="7">
    <source>
        <dbReference type="EMBL" id="PKI83003.1"/>
    </source>
</evidence>
<proteinExistence type="inferred from homology"/>
<dbReference type="GO" id="GO:0000993">
    <property type="term" value="F:RNA polymerase II complex binding"/>
    <property type="evidence" value="ECO:0007669"/>
    <property type="project" value="TreeGrafter"/>
</dbReference>
<sequence length="460" mass="50659">MADPLSCLRAACSVFEEEPLKLVQLRSSDGLVVENISDAQQIALQTEQDAPEVVFEKDAPTRVMRARNVDTEHKDSFSPESDPDQFFTLAALVFAVQQCAERAGAYMRSANAAQIMPLPALERPAILEYLMGKRDALENVFIPDAAHAKTNTAQADAVSAPSEQPGAAPQSKEDAAVVTRKRAYVPDVADAEFVRQLRTKYEVVLLDRNDALKGTLSLAGDADGNATPCALGDGTKVGPTPTDVFGLRAMLVPRLEIAKKKMGSSKSTQASQLSQQRGANAPSNVRKTRAQDPIILLSNSPTALVNMFNVKALLQDGLFVPPEEARRNANGVSEPVITIQTRSEDDSANTSRSQPSRRVLVVDNAEAVNRLGSGMVGSDQDPWNRVIAVFTTGQTWQFKGYRWSDPRDLFRHAMGVYVRWNNEAPNPQIRDWNVTDLQLAAFFWRTLDNWVQRKKPRMQL</sequence>
<evidence type="ECO:0000313" key="8">
    <source>
        <dbReference type="Proteomes" id="UP000232875"/>
    </source>
</evidence>